<organism evidence="2 3">
    <name type="scientific">Mesorhizobium huakuii</name>
    <dbReference type="NCBI Taxonomy" id="28104"/>
    <lineage>
        <taxon>Bacteria</taxon>
        <taxon>Pseudomonadati</taxon>
        <taxon>Pseudomonadota</taxon>
        <taxon>Alphaproteobacteria</taxon>
        <taxon>Hyphomicrobiales</taxon>
        <taxon>Phyllobacteriaceae</taxon>
        <taxon>Mesorhizobium</taxon>
    </lineage>
</organism>
<evidence type="ECO:0000313" key="3">
    <source>
        <dbReference type="Proteomes" id="UP000515465"/>
    </source>
</evidence>
<evidence type="ECO:0000313" key="2">
    <source>
        <dbReference type="EMBL" id="QND57551.1"/>
    </source>
</evidence>
<feature type="transmembrane region" description="Helical" evidence="1">
    <location>
        <begin position="6"/>
        <end position="28"/>
    </location>
</feature>
<dbReference type="Proteomes" id="UP000515465">
    <property type="component" value="Chromosome"/>
</dbReference>
<accession>A0A7G6SSR9</accession>
<proteinExistence type="predicted"/>
<protein>
    <submittedName>
        <fullName evidence="2">Uncharacterized protein</fullName>
    </submittedName>
</protein>
<gene>
    <name evidence="2" type="ORF">HB778_13710</name>
</gene>
<keyword evidence="1" id="KW-0472">Membrane</keyword>
<keyword evidence="1" id="KW-0812">Transmembrane</keyword>
<dbReference type="EMBL" id="CP050296">
    <property type="protein sequence ID" value="QND57551.1"/>
    <property type="molecule type" value="Genomic_DNA"/>
</dbReference>
<name>A0A7G6SSR9_9HYPH</name>
<sequence>MDKANSGLRFLIAGACIAVIVGVGYYLFSEYRNYQRQKDEAAQEQMHAALRRICIDELAKLDKSFGISPSEKNQIANCLYMGSLTEAEVAERERVLDVQLR</sequence>
<keyword evidence="1" id="KW-1133">Transmembrane helix</keyword>
<dbReference type="RefSeq" id="WP_183464360.1">
    <property type="nucleotide sequence ID" value="NZ_CP050296.1"/>
</dbReference>
<dbReference type="AlphaFoldDB" id="A0A7G6SSR9"/>
<evidence type="ECO:0000256" key="1">
    <source>
        <dbReference type="SAM" id="Phobius"/>
    </source>
</evidence>
<reference evidence="3" key="1">
    <citation type="journal article" date="2020" name="Mol. Plant Microbe">
        <title>Rhizobial microsymbionts of the narrowly endemic Oxytropis species growing in Kamchatka are characterized by significant genetic diversity and possess a set of genes that are associated with T3SS and T6SS secretion systems and can affect the development of symbiosis.</title>
        <authorList>
            <person name="Safronova V."/>
            <person name="Guro P."/>
            <person name="Sazanova A."/>
            <person name="Kuznetsova I."/>
            <person name="Belimov A."/>
            <person name="Yakubov V."/>
            <person name="Chirak E."/>
            <person name="Afonin A."/>
            <person name="Gogolev Y."/>
            <person name="Andronov E."/>
            <person name="Tikhonovich I."/>
        </authorList>
    </citation>
    <scope>NUCLEOTIDE SEQUENCE [LARGE SCALE GENOMIC DNA]</scope>
    <source>
        <strain evidence="3">583</strain>
    </source>
</reference>